<feature type="region of interest" description="Disordered" evidence="1">
    <location>
        <begin position="125"/>
        <end position="145"/>
    </location>
</feature>
<dbReference type="Proteomes" id="UP001500456">
    <property type="component" value="Unassembled WGS sequence"/>
</dbReference>
<feature type="transmembrane region" description="Helical" evidence="2">
    <location>
        <begin position="21"/>
        <end position="38"/>
    </location>
</feature>
<comment type="caution">
    <text evidence="3">The sequence shown here is derived from an EMBL/GenBank/DDBJ whole genome shotgun (WGS) entry which is preliminary data.</text>
</comment>
<evidence type="ECO:0000256" key="2">
    <source>
        <dbReference type="SAM" id="Phobius"/>
    </source>
</evidence>
<feature type="transmembrane region" description="Helical" evidence="2">
    <location>
        <begin position="100"/>
        <end position="118"/>
    </location>
</feature>
<dbReference type="RefSeq" id="WP_329336263.1">
    <property type="nucleotide sequence ID" value="NZ_BAAAZX010000026.1"/>
</dbReference>
<dbReference type="Pfam" id="PF19609">
    <property type="entry name" value="DUF6114"/>
    <property type="match status" value="1"/>
</dbReference>
<dbReference type="EMBL" id="BAAAZX010000026">
    <property type="protein sequence ID" value="GAA4017645.1"/>
    <property type="molecule type" value="Genomic_DNA"/>
</dbReference>
<feature type="transmembrane region" description="Helical" evidence="2">
    <location>
        <begin position="78"/>
        <end position="94"/>
    </location>
</feature>
<reference evidence="4" key="1">
    <citation type="journal article" date="2019" name="Int. J. Syst. Evol. Microbiol.">
        <title>The Global Catalogue of Microorganisms (GCM) 10K type strain sequencing project: providing services to taxonomists for standard genome sequencing and annotation.</title>
        <authorList>
            <consortium name="The Broad Institute Genomics Platform"/>
            <consortium name="The Broad Institute Genome Sequencing Center for Infectious Disease"/>
            <person name="Wu L."/>
            <person name="Ma J."/>
        </authorList>
    </citation>
    <scope>NUCLEOTIDE SEQUENCE [LARGE SCALE GENOMIC DNA]</scope>
    <source>
        <strain evidence="4">JCM 16924</strain>
    </source>
</reference>
<feature type="transmembrane region" description="Helical" evidence="2">
    <location>
        <begin position="50"/>
        <end position="71"/>
    </location>
</feature>
<sequence length="145" mass="15848">MSEGPRQGMRPAFRRWRAARPFWGGLLLALGGAEILVTEKASLKVMLHTGAQGLAGYLLPTLMLVLGLLILFNPAQRLFYSITGVLLSLGTWVTSNLGGFFIGLLLGVAGSCLAFGWLPDQEPRRSRRQRRREAREAKAALDQAA</sequence>
<gene>
    <name evidence="3" type="ORF">GCM10022232_71510</name>
</gene>
<keyword evidence="2" id="KW-0472">Membrane</keyword>
<name>A0ABP7SX17_9ACTN</name>
<proteinExistence type="predicted"/>
<evidence type="ECO:0000256" key="1">
    <source>
        <dbReference type="SAM" id="MobiDB-lite"/>
    </source>
</evidence>
<dbReference type="InterPro" id="IPR046096">
    <property type="entry name" value="DUF6114"/>
</dbReference>
<accession>A0ABP7SX17</accession>
<evidence type="ECO:0000313" key="3">
    <source>
        <dbReference type="EMBL" id="GAA4017645.1"/>
    </source>
</evidence>
<keyword evidence="2" id="KW-0812">Transmembrane</keyword>
<evidence type="ECO:0000313" key="4">
    <source>
        <dbReference type="Proteomes" id="UP001500456"/>
    </source>
</evidence>
<organism evidence="3 4">
    <name type="scientific">Streptomyces plumbiresistens</name>
    <dbReference type="NCBI Taxonomy" id="511811"/>
    <lineage>
        <taxon>Bacteria</taxon>
        <taxon>Bacillati</taxon>
        <taxon>Actinomycetota</taxon>
        <taxon>Actinomycetes</taxon>
        <taxon>Kitasatosporales</taxon>
        <taxon>Streptomycetaceae</taxon>
        <taxon>Streptomyces</taxon>
    </lineage>
</organism>
<evidence type="ECO:0008006" key="5">
    <source>
        <dbReference type="Google" id="ProtNLM"/>
    </source>
</evidence>
<keyword evidence="2" id="KW-1133">Transmembrane helix</keyword>
<keyword evidence="4" id="KW-1185">Reference proteome</keyword>
<protein>
    <recommendedName>
        <fullName evidence="5">Integral membrane protein</fullName>
    </recommendedName>
</protein>